<feature type="domain" description="Uracil-DNA glycosylase-like" evidence="1">
    <location>
        <begin position="9"/>
        <end position="151"/>
    </location>
</feature>
<organism evidence="2 3">
    <name type="scientific">Salmonirosea aquatica</name>
    <dbReference type="NCBI Taxonomy" id="2654236"/>
    <lineage>
        <taxon>Bacteria</taxon>
        <taxon>Pseudomonadati</taxon>
        <taxon>Bacteroidota</taxon>
        <taxon>Cytophagia</taxon>
        <taxon>Cytophagales</taxon>
        <taxon>Spirosomataceae</taxon>
        <taxon>Salmonirosea</taxon>
    </lineage>
</organism>
<proteinExistence type="predicted"/>
<dbReference type="Gene3D" id="3.40.470.10">
    <property type="entry name" value="Uracil-DNA glycosylase-like domain"/>
    <property type="match status" value="1"/>
</dbReference>
<comment type="caution">
    <text evidence="2">The sequence shown here is derived from an EMBL/GenBank/DDBJ whole genome shotgun (WGS) entry which is preliminary data.</text>
</comment>
<accession>A0A7C9FXY8</accession>
<keyword evidence="3" id="KW-1185">Reference proteome</keyword>
<evidence type="ECO:0000313" key="2">
    <source>
        <dbReference type="EMBL" id="MPR33573.1"/>
    </source>
</evidence>
<dbReference type="Pfam" id="PF03167">
    <property type="entry name" value="UDG"/>
    <property type="match status" value="1"/>
</dbReference>
<evidence type="ECO:0000313" key="3">
    <source>
        <dbReference type="Proteomes" id="UP000479293"/>
    </source>
</evidence>
<protein>
    <recommendedName>
        <fullName evidence="1">Uracil-DNA glycosylase-like domain-containing protein</fullName>
    </recommendedName>
</protein>
<dbReference type="EMBL" id="WHLY01000002">
    <property type="protein sequence ID" value="MPR33573.1"/>
    <property type="molecule type" value="Genomic_DNA"/>
</dbReference>
<dbReference type="AlphaFoldDB" id="A0A7C9FXY8"/>
<reference evidence="2 3" key="1">
    <citation type="submission" date="2019-10" db="EMBL/GenBank/DDBJ databases">
        <title>Draft Genome Sequence of Cytophagaceae sp. SJW1-29.</title>
        <authorList>
            <person name="Choi A."/>
        </authorList>
    </citation>
    <scope>NUCLEOTIDE SEQUENCE [LARGE SCALE GENOMIC DNA]</scope>
    <source>
        <strain evidence="2 3">SJW1-29</strain>
    </source>
</reference>
<dbReference type="InterPro" id="IPR036895">
    <property type="entry name" value="Uracil-DNA_glycosylase-like_sf"/>
</dbReference>
<dbReference type="InterPro" id="IPR005122">
    <property type="entry name" value="Uracil-DNA_glycosylase-like"/>
</dbReference>
<evidence type="ECO:0000259" key="1">
    <source>
        <dbReference type="Pfam" id="PF03167"/>
    </source>
</evidence>
<dbReference type="RefSeq" id="WP_152758931.1">
    <property type="nucleotide sequence ID" value="NZ_WHLY01000002.1"/>
</dbReference>
<sequence length="168" mass="19019">MNAILESYKPKNVRMLFIAEAPGFNSSGDLIQHFYFANNNLFRTIFTAFELVYGSFDSAQAFLFFFKSLGCYLDHLSLVAINRSDKEERKAGRQKAVPSLAARLKSYKPEIIIVLMKDIQKQVVETLEISGIDTVRLLEAVPYPAGSDTNRKNYIAEIASLLRDIEIN</sequence>
<name>A0A7C9FXY8_9BACT</name>
<dbReference type="Proteomes" id="UP000479293">
    <property type="component" value="Unassembled WGS sequence"/>
</dbReference>
<gene>
    <name evidence="2" type="ORF">GBK04_09385</name>
</gene>